<reference evidence="2" key="1">
    <citation type="journal article" date="2021" name="PeerJ">
        <title>Extensive microbial diversity within the chicken gut microbiome revealed by metagenomics and culture.</title>
        <authorList>
            <person name="Gilroy R."/>
            <person name="Ravi A."/>
            <person name="Getino M."/>
            <person name="Pursley I."/>
            <person name="Horton D.L."/>
            <person name="Alikhan N.F."/>
            <person name="Baker D."/>
            <person name="Gharbi K."/>
            <person name="Hall N."/>
            <person name="Watson M."/>
            <person name="Adriaenssens E.M."/>
            <person name="Foster-Nyarko E."/>
            <person name="Jarju S."/>
            <person name="Secka A."/>
            <person name="Antonio M."/>
            <person name="Oren A."/>
            <person name="Chaudhuri R.R."/>
            <person name="La Ragione R."/>
            <person name="Hildebrand F."/>
            <person name="Pallen M.J."/>
        </authorList>
    </citation>
    <scope>NUCLEOTIDE SEQUENCE</scope>
    <source>
        <strain evidence="2">ChiW19-6364</strain>
    </source>
</reference>
<organism evidence="2 3">
    <name type="scientific">Candidatus Blautia stercoripullorum</name>
    <dbReference type="NCBI Taxonomy" id="2838502"/>
    <lineage>
        <taxon>Bacteria</taxon>
        <taxon>Bacillati</taxon>
        <taxon>Bacillota</taxon>
        <taxon>Clostridia</taxon>
        <taxon>Lachnospirales</taxon>
        <taxon>Lachnospiraceae</taxon>
        <taxon>Blautia</taxon>
    </lineage>
</organism>
<evidence type="ECO:0008006" key="4">
    <source>
        <dbReference type="Google" id="ProtNLM"/>
    </source>
</evidence>
<evidence type="ECO:0000313" key="2">
    <source>
        <dbReference type="EMBL" id="HJD39215.1"/>
    </source>
</evidence>
<dbReference type="EMBL" id="DWUX01000078">
    <property type="protein sequence ID" value="HJD39215.1"/>
    <property type="molecule type" value="Genomic_DNA"/>
</dbReference>
<reference evidence="2" key="2">
    <citation type="submission" date="2021-04" db="EMBL/GenBank/DDBJ databases">
        <authorList>
            <person name="Gilroy R."/>
        </authorList>
    </citation>
    <scope>NUCLEOTIDE SEQUENCE</scope>
    <source>
        <strain evidence="2">ChiW19-6364</strain>
    </source>
</reference>
<dbReference type="Proteomes" id="UP000823850">
    <property type="component" value="Unassembled WGS sequence"/>
</dbReference>
<proteinExistence type="predicted"/>
<comment type="caution">
    <text evidence="2">The sequence shown here is derived from an EMBL/GenBank/DDBJ whole genome shotgun (WGS) entry which is preliminary data.</text>
</comment>
<accession>A0A9D2R693</accession>
<evidence type="ECO:0000256" key="1">
    <source>
        <dbReference type="SAM" id="Phobius"/>
    </source>
</evidence>
<evidence type="ECO:0000313" key="3">
    <source>
        <dbReference type="Proteomes" id="UP000823850"/>
    </source>
</evidence>
<dbReference type="AlphaFoldDB" id="A0A9D2R693"/>
<feature type="transmembrane region" description="Helical" evidence="1">
    <location>
        <begin position="19"/>
        <end position="37"/>
    </location>
</feature>
<name>A0A9D2R693_9FIRM</name>
<gene>
    <name evidence="2" type="ORF">H9913_04245</name>
</gene>
<keyword evidence="1" id="KW-0472">Membrane</keyword>
<sequence>MAQFTANKAEGLAPPKRKLLLAIVCLLLILAVIVVFVKAKGKKPFQDLEASDISAASVELVPPDTTVQITELEELAGYLNDIVVYEKDNSYNDYAGQTVTITLTMKDGFKKKIRENNLLAVIDGTDYKAKYEPLETLNRYVNNLLEE</sequence>
<protein>
    <recommendedName>
        <fullName evidence="4">DUF4825 domain-containing protein</fullName>
    </recommendedName>
</protein>
<keyword evidence="1" id="KW-0812">Transmembrane</keyword>
<keyword evidence="1" id="KW-1133">Transmembrane helix</keyword>